<proteinExistence type="predicted"/>
<evidence type="ECO:0000313" key="2">
    <source>
        <dbReference type="Proteomes" id="UP000814140"/>
    </source>
</evidence>
<sequence>MMHPTTLSVGPLEMPAQAQSVCSQSPQKNKLILHQSGAILGGAPKAPYLWRYGKNLTYFFMDGNDVQRDKVRRLIPLWTAYGLVQFQEVSRAEESLIRITFDGGQEPWSYCEFVEKDKPTMNLGDIDDEQSSSSASERRIILHELGHALGLMHENHAVLRHAVNSSIRRRFLCCMYPRLDTTSIMYFPLPHELTGVSNDGALSDSLSDMDKAYMVINYPRTEPHPDMPEWTLEKALQIAGVPDDDREQILDAQRRADVEYMRLLFFHSVFSATIEQRIEAPDTPPDGPLHRCVAERSVRRWLH</sequence>
<gene>
    <name evidence="1" type="ORF">BV25DRAFT_709126</name>
</gene>
<keyword evidence="2" id="KW-1185">Reference proteome</keyword>
<evidence type="ECO:0000313" key="1">
    <source>
        <dbReference type="EMBL" id="KAI0061847.1"/>
    </source>
</evidence>
<protein>
    <submittedName>
        <fullName evidence="1">Zincin</fullName>
    </submittedName>
</protein>
<dbReference type="EMBL" id="MU277210">
    <property type="protein sequence ID" value="KAI0061847.1"/>
    <property type="molecule type" value="Genomic_DNA"/>
</dbReference>
<organism evidence="1 2">
    <name type="scientific">Artomyces pyxidatus</name>
    <dbReference type="NCBI Taxonomy" id="48021"/>
    <lineage>
        <taxon>Eukaryota</taxon>
        <taxon>Fungi</taxon>
        <taxon>Dikarya</taxon>
        <taxon>Basidiomycota</taxon>
        <taxon>Agaricomycotina</taxon>
        <taxon>Agaricomycetes</taxon>
        <taxon>Russulales</taxon>
        <taxon>Auriscalpiaceae</taxon>
        <taxon>Artomyces</taxon>
    </lineage>
</organism>
<accession>A0ACB8T068</accession>
<dbReference type="Proteomes" id="UP000814140">
    <property type="component" value="Unassembled WGS sequence"/>
</dbReference>
<reference evidence="1" key="1">
    <citation type="submission" date="2021-03" db="EMBL/GenBank/DDBJ databases">
        <authorList>
            <consortium name="DOE Joint Genome Institute"/>
            <person name="Ahrendt S."/>
            <person name="Looney B.P."/>
            <person name="Miyauchi S."/>
            <person name="Morin E."/>
            <person name="Drula E."/>
            <person name="Courty P.E."/>
            <person name="Chicoki N."/>
            <person name="Fauchery L."/>
            <person name="Kohler A."/>
            <person name="Kuo A."/>
            <person name="Labutti K."/>
            <person name="Pangilinan J."/>
            <person name="Lipzen A."/>
            <person name="Riley R."/>
            <person name="Andreopoulos W."/>
            <person name="He G."/>
            <person name="Johnson J."/>
            <person name="Barry K.W."/>
            <person name="Grigoriev I.V."/>
            <person name="Nagy L."/>
            <person name="Hibbett D."/>
            <person name="Henrissat B."/>
            <person name="Matheny P.B."/>
            <person name="Labbe J."/>
            <person name="Martin F."/>
        </authorList>
    </citation>
    <scope>NUCLEOTIDE SEQUENCE</scope>
    <source>
        <strain evidence="1">HHB10654</strain>
    </source>
</reference>
<comment type="caution">
    <text evidence="1">The sequence shown here is derived from an EMBL/GenBank/DDBJ whole genome shotgun (WGS) entry which is preliminary data.</text>
</comment>
<reference evidence="1" key="2">
    <citation type="journal article" date="2022" name="New Phytol.">
        <title>Evolutionary transition to the ectomycorrhizal habit in the genomes of a hyperdiverse lineage of mushroom-forming fungi.</title>
        <authorList>
            <person name="Looney B."/>
            <person name="Miyauchi S."/>
            <person name="Morin E."/>
            <person name="Drula E."/>
            <person name="Courty P.E."/>
            <person name="Kohler A."/>
            <person name="Kuo A."/>
            <person name="LaButti K."/>
            <person name="Pangilinan J."/>
            <person name="Lipzen A."/>
            <person name="Riley R."/>
            <person name="Andreopoulos W."/>
            <person name="He G."/>
            <person name="Johnson J."/>
            <person name="Nolan M."/>
            <person name="Tritt A."/>
            <person name="Barry K.W."/>
            <person name="Grigoriev I.V."/>
            <person name="Nagy L.G."/>
            <person name="Hibbett D."/>
            <person name="Henrissat B."/>
            <person name="Matheny P.B."/>
            <person name="Labbe J."/>
            <person name="Martin F.M."/>
        </authorList>
    </citation>
    <scope>NUCLEOTIDE SEQUENCE</scope>
    <source>
        <strain evidence="1">HHB10654</strain>
    </source>
</reference>
<name>A0ACB8T068_9AGAM</name>